<dbReference type="EMBL" id="JACKZP010000071">
    <property type="protein sequence ID" value="MBC1303676.1"/>
    <property type="molecule type" value="Genomic_DNA"/>
</dbReference>
<gene>
    <name evidence="4" type="ORF">GNE12_17355</name>
</gene>
<dbReference type="InterPro" id="IPR018833">
    <property type="entry name" value="Rv2993c-like_N"/>
</dbReference>
<dbReference type="GO" id="GO:0016787">
    <property type="term" value="F:hydrolase activity"/>
    <property type="evidence" value="ECO:0007669"/>
    <property type="project" value="UniProtKB-KW"/>
</dbReference>
<comment type="caution">
    <text evidence="4">The sequence shown here is derived from an EMBL/GenBank/DDBJ whole genome shotgun (WGS) entry which is preliminary data.</text>
</comment>
<feature type="domain" description="Rv2993c-like N-terminal" evidence="3">
    <location>
        <begin position="4"/>
        <end position="54"/>
    </location>
</feature>
<protein>
    <submittedName>
        <fullName evidence="4">Fumarylacetoacetate hydrolase family protein</fullName>
    </submittedName>
</protein>
<evidence type="ECO:0000313" key="5">
    <source>
        <dbReference type="Proteomes" id="UP000570851"/>
    </source>
</evidence>
<reference evidence="4 5" key="1">
    <citation type="submission" date="2019-11" db="EMBL/GenBank/DDBJ databases">
        <title>Comparison of genomes from free-living endosymbiotic cyanobacteria isolated from Azolla.</title>
        <authorList>
            <person name="Thiel T."/>
            <person name="Pratte B."/>
        </authorList>
    </citation>
    <scope>NUCLEOTIDE SEQUENCE [LARGE SCALE GENOMIC DNA]</scope>
    <source>
        <strain evidence="4 5">N2B</strain>
    </source>
</reference>
<dbReference type="Proteomes" id="UP000570851">
    <property type="component" value="Unassembled WGS sequence"/>
</dbReference>
<evidence type="ECO:0000259" key="3">
    <source>
        <dbReference type="Pfam" id="PF10370"/>
    </source>
</evidence>
<dbReference type="Pfam" id="PF10370">
    <property type="entry name" value="Rv2993c-like_N"/>
    <property type="match status" value="1"/>
</dbReference>
<dbReference type="InterPro" id="IPR011234">
    <property type="entry name" value="Fumarylacetoacetase-like_C"/>
</dbReference>
<feature type="domain" description="Fumarylacetoacetase-like C-terminal" evidence="2">
    <location>
        <begin position="59"/>
        <end position="254"/>
    </location>
</feature>
<evidence type="ECO:0000259" key="2">
    <source>
        <dbReference type="Pfam" id="PF01557"/>
    </source>
</evidence>
<dbReference type="Pfam" id="PF01557">
    <property type="entry name" value="FAA_hydrolase"/>
    <property type="match status" value="1"/>
</dbReference>
<dbReference type="Gene3D" id="3.90.850.10">
    <property type="entry name" value="Fumarylacetoacetase-like, C-terminal domain"/>
    <property type="match status" value="1"/>
</dbReference>
<keyword evidence="5" id="KW-1185">Reference proteome</keyword>
<organism evidence="4 5">
    <name type="scientific">Trichormus variabilis N2B</name>
    <dbReference type="NCBI Taxonomy" id="2681315"/>
    <lineage>
        <taxon>Bacteria</taxon>
        <taxon>Bacillati</taxon>
        <taxon>Cyanobacteriota</taxon>
        <taxon>Cyanophyceae</taxon>
        <taxon>Nostocales</taxon>
        <taxon>Nostocaceae</taxon>
        <taxon>Trichormus</taxon>
    </lineage>
</organism>
<accession>A0ABR6SB81</accession>
<dbReference type="PANTHER" id="PTHR11820">
    <property type="entry name" value="ACYLPYRUVASE"/>
    <property type="match status" value="1"/>
</dbReference>
<evidence type="ECO:0000256" key="1">
    <source>
        <dbReference type="ARBA" id="ARBA00022723"/>
    </source>
</evidence>
<dbReference type="GeneID" id="58724752"/>
<sequence length="257" mass="28391">MAQRYVRVQNREGKIYYGLLQLSFNVQVLDAPPWLHGQPTDLILEPDHYQILAPCAPSKIVAVGKNYADHAAEMGTSVPSEPLIFLKPPTTIIASETEIKYPLQSQRVDYEGELALIIGDRTCNCTPEEAQTKIWGYTIANDVTARDLQRKDGQWTRAKGFDTFCPLGPWIVRELSPGARLQTFLNDDANPVQSAGIDQMVFAPDFLVSYISQVMTLLPGDVILTGTPEGVGALQQGDRIRVEIEGIGRLENTVAAH</sequence>
<proteinExistence type="predicted"/>
<evidence type="ECO:0000313" key="4">
    <source>
        <dbReference type="EMBL" id="MBC1303676.1"/>
    </source>
</evidence>
<name>A0ABR6SB81_ANAVA</name>
<dbReference type="PANTHER" id="PTHR11820:SF7">
    <property type="entry name" value="ACYLPYRUVASE FAHD1, MITOCHONDRIAL"/>
    <property type="match status" value="1"/>
</dbReference>
<keyword evidence="1" id="KW-0479">Metal-binding</keyword>
<dbReference type="SUPFAM" id="SSF56529">
    <property type="entry name" value="FAH"/>
    <property type="match status" value="1"/>
</dbReference>
<keyword evidence="4" id="KW-0378">Hydrolase</keyword>
<dbReference type="RefSeq" id="WP_011318865.1">
    <property type="nucleotide sequence ID" value="NZ_JACKZP010000071.1"/>
</dbReference>
<dbReference type="InterPro" id="IPR036663">
    <property type="entry name" value="Fumarylacetoacetase_C_sf"/>
</dbReference>